<dbReference type="EMBL" id="JACVVK020000142">
    <property type="protein sequence ID" value="KAK7489091.1"/>
    <property type="molecule type" value="Genomic_DNA"/>
</dbReference>
<accession>A0ABD0KPN6</accession>
<evidence type="ECO:0000313" key="1">
    <source>
        <dbReference type="EMBL" id="KAK7489091.1"/>
    </source>
</evidence>
<dbReference type="AlphaFoldDB" id="A0ABD0KPN6"/>
<dbReference type="Proteomes" id="UP001519460">
    <property type="component" value="Unassembled WGS sequence"/>
</dbReference>
<protein>
    <submittedName>
        <fullName evidence="1">Uncharacterized protein</fullName>
    </submittedName>
</protein>
<keyword evidence="2" id="KW-1185">Reference proteome</keyword>
<sequence>MAHSHVHQSNGRTLRNIALSPNPAAQYTLRNIQIQRRRRPFPGGKRKTLQSPYISSKRRNVKQKLPRYRLETSPFAKDRVPASTSSSCCTWHEVCGQRCSFSQEAICLFMPDSHPPTAWRCSATSPSVEALRAGGNRNQEGRHDVYRSCTDCRNKFFFNAK</sequence>
<gene>
    <name evidence="1" type="ORF">BaRGS_00019605</name>
</gene>
<reference evidence="1 2" key="1">
    <citation type="journal article" date="2023" name="Sci. Data">
        <title>Genome assembly of the Korean intertidal mud-creeper Batillaria attramentaria.</title>
        <authorList>
            <person name="Patra A.K."/>
            <person name="Ho P.T."/>
            <person name="Jun S."/>
            <person name="Lee S.J."/>
            <person name="Kim Y."/>
            <person name="Won Y.J."/>
        </authorList>
    </citation>
    <scope>NUCLEOTIDE SEQUENCE [LARGE SCALE GENOMIC DNA]</scope>
    <source>
        <strain evidence="1">Wonlab-2016</strain>
    </source>
</reference>
<organism evidence="1 2">
    <name type="scientific">Batillaria attramentaria</name>
    <dbReference type="NCBI Taxonomy" id="370345"/>
    <lineage>
        <taxon>Eukaryota</taxon>
        <taxon>Metazoa</taxon>
        <taxon>Spiralia</taxon>
        <taxon>Lophotrochozoa</taxon>
        <taxon>Mollusca</taxon>
        <taxon>Gastropoda</taxon>
        <taxon>Caenogastropoda</taxon>
        <taxon>Sorbeoconcha</taxon>
        <taxon>Cerithioidea</taxon>
        <taxon>Batillariidae</taxon>
        <taxon>Batillaria</taxon>
    </lineage>
</organism>
<name>A0ABD0KPN6_9CAEN</name>
<comment type="caution">
    <text evidence="1">The sequence shown here is derived from an EMBL/GenBank/DDBJ whole genome shotgun (WGS) entry which is preliminary data.</text>
</comment>
<evidence type="ECO:0000313" key="2">
    <source>
        <dbReference type="Proteomes" id="UP001519460"/>
    </source>
</evidence>
<proteinExistence type="predicted"/>